<evidence type="ECO:0000256" key="8">
    <source>
        <dbReference type="RuleBase" id="RU369116"/>
    </source>
</evidence>
<dbReference type="InterPro" id="IPR003439">
    <property type="entry name" value="ABC_transporter-like_ATP-bd"/>
</dbReference>
<keyword evidence="3 8" id="KW-0547">Nucleotide-binding</keyword>
<evidence type="ECO:0000256" key="6">
    <source>
        <dbReference type="ARBA" id="ARBA00023122"/>
    </source>
</evidence>
<evidence type="ECO:0000259" key="9">
    <source>
        <dbReference type="PROSITE" id="PS50893"/>
    </source>
</evidence>
<dbReference type="SUPFAM" id="SSF52540">
    <property type="entry name" value="P-loop containing nucleoside triphosphate hydrolases"/>
    <property type="match status" value="1"/>
</dbReference>
<feature type="domain" description="ABC transporter" evidence="9">
    <location>
        <begin position="28"/>
        <end position="264"/>
    </location>
</feature>
<dbReference type="RefSeq" id="WP_115361382.1">
    <property type="nucleotide sequence ID" value="NZ_CP038012.1"/>
</dbReference>
<evidence type="ECO:0000256" key="7">
    <source>
        <dbReference type="PROSITE-ProRule" id="PRU00703"/>
    </source>
</evidence>
<keyword evidence="8" id="KW-0997">Cell inner membrane</keyword>
<dbReference type="AlphaFoldDB" id="A0A380BSZ1"/>
<dbReference type="InterPro" id="IPR046342">
    <property type="entry name" value="CBS_dom_sf"/>
</dbReference>
<accession>A0A380BSZ1</accession>
<gene>
    <name evidence="11" type="primary">proV_2</name>
    <name evidence="11" type="ORF">NCTC4822_01752</name>
</gene>
<dbReference type="GO" id="GO:0005886">
    <property type="term" value="C:plasma membrane"/>
    <property type="evidence" value="ECO:0007669"/>
    <property type="project" value="UniProtKB-SubCell"/>
</dbReference>
<reference evidence="11 12" key="1">
    <citation type="submission" date="2018-06" db="EMBL/GenBank/DDBJ databases">
        <authorList>
            <consortium name="Pathogen Informatics"/>
            <person name="Doyle S."/>
        </authorList>
    </citation>
    <scope>NUCLEOTIDE SEQUENCE [LARGE SCALE GENOMIC DNA]</scope>
    <source>
        <strain evidence="12">ATCC 11859 / DSM 33 / NCIB 8841 / NCTC 4822</strain>
    </source>
</reference>
<keyword evidence="12" id="KW-1185">Reference proteome</keyword>
<feature type="domain" description="CBS" evidence="10">
    <location>
        <begin position="279"/>
        <end position="335"/>
    </location>
</feature>
<dbReference type="InterPro" id="IPR051921">
    <property type="entry name" value="ABC_osmolyte_uptake_ATP-bind"/>
</dbReference>
<evidence type="ECO:0000256" key="4">
    <source>
        <dbReference type="ARBA" id="ARBA00022840"/>
    </source>
</evidence>
<dbReference type="GO" id="GO:0006970">
    <property type="term" value="P:response to osmotic stress"/>
    <property type="evidence" value="ECO:0007669"/>
    <property type="project" value="UniProtKB-ARBA"/>
</dbReference>
<dbReference type="OrthoDB" id="9802264at2"/>
<evidence type="ECO:0000256" key="2">
    <source>
        <dbReference type="ARBA" id="ARBA00022448"/>
    </source>
</evidence>
<dbReference type="PANTHER" id="PTHR43869:SF1">
    <property type="entry name" value="GLYCINE BETAINE_PROLINE BETAINE TRANSPORT SYSTEM ATP-BINDING PROTEIN PROV"/>
    <property type="match status" value="1"/>
</dbReference>
<dbReference type="PROSITE" id="PS51371">
    <property type="entry name" value="CBS"/>
    <property type="match status" value="1"/>
</dbReference>
<evidence type="ECO:0000313" key="11">
    <source>
        <dbReference type="EMBL" id="SUJ06548.1"/>
    </source>
</evidence>
<dbReference type="PANTHER" id="PTHR43869">
    <property type="entry name" value="GLYCINE BETAINE/PROLINE BETAINE TRANSPORT SYSTEM ATP-BINDING PROTEIN PROV"/>
    <property type="match status" value="1"/>
</dbReference>
<dbReference type="GO" id="GO:0016887">
    <property type="term" value="F:ATP hydrolysis activity"/>
    <property type="evidence" value="ECO:0007669"/>
    <property type="project" value="UniProtKB-UniRule"/>
</dbReference>
<protein>
    <recommendedName>
        <fullName evidence="8">Quaternary amine transport ATP-binding protein</fullName>
        <ecNumber evidence="8">7.6.2.9</ecNumber>
    </recommendedName>
</protein>
<keyword evidence="8" id="KW-0472">Membrane</keyword>
<proteinExistence type="inferred from homology"/>
<dbReference type="GO" id="GO:0005524">
    <property type="term" value="F:ATP binding"/>
    <property type="evidence" value="ECO:0007669"/>
    <property type="project" value="UniProtKB-UniRule"/>
</dbReference>
<organism evidence="11 12">
    <name type="scientific">Sporosarcina pasteurii</name>
    <name type="common">Bacillus pasteurii</name>
    <dbReference type="NCBI Taxonomy" id="1474"/>
    <lineage>
        <taxon>Bacteria</taxon>
        <taxon>Bacillati</taxon>
        <taxon>Bacillota</taxon>
        <taxon>Bacilli</taxon>
        <taxon>Bacillales</taxon>
        <taxon>Caryophanaceae</taxon>
        <taxon>Sporosarcina</taxon>
    </lineage>
</organism>
<dbReference type="SUPFAM" id="SSF54631">
    <property type="entry name" value="CBS-domain pair"/>
    <property type="match status" value="1"/>
</dbReference>
<dbReference type="InterPro" id="IPR017871">
    <property type="entry name" value="ABC_transporter-like_CS"/>
</dbReference>
<keyword evidence="6 7" id="KW-0129">CBS domain</keyword>
<evidence type="ECO:0000256" key="1">
    <source>
        <dbReference type="ARBA" id="ARBA00005417"/>
    </source>
</evidence>
<dbReference type="PROSITE" id="PS50893">
    <property type="entry name" value="ABC_TRANSPORTER_2"/>
    <property type="match status" value="1"/>
</dbReference>
<dbReference type="InterPro" id="IPR027417">
    <property type="entry name" value="P-loop_NTPase"/>
</dbReference>
<keyword evidence="4 8" id="KW-0067">ATP-binding</keyword>
<evidence type="ECO:0000256" key="3">
    <source>
        <dbReference type="ARBA" id="ARBA00022741"/>
    </source>
</evidence>
<dbReference type="Pfam" id="PF00571">
    <property type="entry name" value="CBS"/>
    <property type="match status" value="2"/>
</dbReference>
<comment type="subcellular location">
    <subcellularLocation>
        <location evidence="8">Cell inner membrane</location>
        <topology evidence="8">Peripheral membrane protein</topology>
    </subcellularLocation>
</comment>
<name>A0A380BSZ1_SPOPA</name>
<dbReference type="GO" id="GO:0015418">
    <property type="term" value="F:ABC-type quaternary ammonium compound transporting activity"/>
    <property type="evidence" value="ECO:0007669"/>
    <property type="project" value="UniProtKB-EC"/>
</dbReference>
<dbReference type="GO" id="GO:0006865">
    <property type="term" value="P:amino acid transport"/>
    <property type="evidence" value="ECO:0007669"/>
    <property type="project" value="UniProtKB-UniRule"/>
</dbReference>
<dbReference type="GO" id="GO:0031460">
    <property type="term" value="P:glycine betaine transport"/>
    <property type="evidence" value="ECO:0007669"/>
    <property type="project" value="InterPro"/>
</dbReference>
<comment type="subunit">
    <text evidence="8">The complex is probably composed of two ATP-binding proteins, two transmembrane proteins and a solute-binding protein.</text>
</comment>
<dbReference type="Gene3D" id="3.10.580.10">
    <property type="entry name" value="CBS-domain"/>
    <property type="match status" value="1"/>
</dbReference>
<keyword evidence="8" id="KW-1003">Cell membrane</keyword>
<dbReference type="EC" id="7.6.2.9" evidence="8"/>
<sequence length="402" mass="44448">MEKIEIKNLTKIFGAQPEKALTLLNNGDSKDDILEKTGMTVGVNKASFTVKSGEVFVIMGLSGSGKSTLIRLVNRLIEPTSGEVIIDGENLTNMDEKSLIETRRTKLGMVFQNFGLLPHRSVLSNVAYGLEIQNVDKAEREARALKVIEDVGLKGYENSFPRELSGGMQQRVGIARALTNDPDILLMDEAFSALDPIIRKEMQDELINLQSRLGKTILFITHDLDEALRLGDRIAIMKEGEIVQIGTSEEILENPADEYVSKFVQDVDRSKVLKASHIMEFPHKIANPNDNIETVLHKMEKLGRASIFVADDERNYQGLITIDTALKASKEDMPIDHLIVKDSVRIVPSNTPLSELIDVAVETKYPIAVVESGKLLGSISRTAILSGLVLGKEKNEDEVTVE</sequence>
<comment type="catalytic activity">
    <reaction evidence="8">
        <text>a quaternary ammonium(out) + ATP + H2O = a quaternary ammonium(in) + ADP + phosphate + H(+)</text>
        <dbReference type="Rhea" id="RHEA:11036"/>
        <dbReference type="ChEBI" id="CHEBI:15377"/>
        <dbReference type="ChEBI" id="CHEBI:15378"/>
        <dbReference type="ChEBI" id="CHEBI:30616"/>
        <dbReference type="ChEBI" id="CHEBI:35267"/>
        <dbReference type="ChEBI" id="CHEBI:43474"/>
        <dbReference type="ChEBI" id="CHEBI:456216"/>
    </reaction>
</comment>
<evidence type="ECO:0000259" key="10">
    <source>
        <dbReference type="PROSITE" id="PS51371"/>
    </source>
</evidence>
<evidence type="ECO:0000313" key="12">
    <source>
        <dbReference type="Proteomes" id="UP000254519"/>
    </source>
</evidence>
<dbReference type="InterPro" id="IPR005892">
    <property type="entry name" value="Gly-betaine_transp_ATP-bd"/>
</dbReference>
<dbReference type="FunFam" id="3.40.50.300:FF:000201">
    <property type="entry name" value="Glycine betaine/L-proline ABC transporter ATP-binding protein"/>
    <property type="match status" value="1"/>
</dbReference>
<evidence type="ECO:0000256" key="5">
    <source>
        <dbReference type="ARBA" id="ARBA00022970"/>
    </source>
</evidence>
<dbReference type="SMART" id="SM00382">
    <property type="entry name" value="AAA"/>
    <property type="match status" value="1"/>
</dbReference>
<comment type="similarity">
    <text evidence="1 8">Belongs to the ABC transporter superfamily.</text>
</comment>
<keyword evidence="5" id="KW-0029">Amino-acid transport</keyword>
<dbReference type="NCBIfam" id="TIGR01186">
    <property type="entry name" value="proV"/>
    <property type="match status" value="1"/>
</dbReference>
<keyword evidence="2 8" id="KW-0813">Transport</keyword>
<dbReference type="Pfam" id="PF00005">
    <property type="entry name" value="ABC_tran"/>
    <property type="match status" value="1"/>
</dbReference>
<dbReference type="InterPro" id="IPR000644">
    <property type="entry name" value="CBS_dom"/>
</dbReference>
<dbReference type="Proteomes" id="UP000254519">
    <property type="component" value="Unassembled WGS sequence"/>
</dbReference>
<dbReference type="CDD" id="cd03294">
    <property type="entry name" value="ABC_Pro_Gly_Betaine"/>
    <property type="match status" value="1"/>
</dbReference>
<dbReference type="InterPro" id="IPR003593">
    <property type="entry name" value="AAA+_ATPase"/>
</dbReference>
<dbReference type="PROSITE" id="PS00211">
    <property type="entry name" value="ABC_TRANSPORTER_1"/>
    <property type="match status" value="1"/>
</dbReference>
<dbReference type="EMBL" id="UGYZ01000002">
    <property type="protein sequence ID" value="SUJ06548.1"/>
    <property type="molecule type" value="Genomic_DNA"/>
</dbReference>
<dbReference type="Gene3D" id="3.40.50.300">
    <property type="entry name" value="P-loop containing nucleotide triphosphate hydrolases"/>
    <property type="match status" value="1"/>
</dbReference>